<dbReference type="PATRIC" id="fig|272562.8.peg.1369"/>
<dbReference type="Proteomes" id="UP000000814">
    <property type="component" value="Chromosome"/>
</dbReference>
<accession>Q97JV9</accession>
<dbReference type="GeneID" id="44997674"/>
<dbReference type="STRING" id="272562.CA_C1164"/>
<dbReference type="KEGG" id="cac:CA_C1164"/>
<proteinExistence type="predicted"/>
<dbReference type="OrthoDB" id="2082891at2"/>
<dbReference type="eggNOG" id="ENOG5033I4J">
    <property type="taxonomic scope" value="Bacteria"/>
</dbReference>
<dbReference type="AlphaFoldDB" id="Q97JV9"/>
<dbReference type="EMBL" id="AE001437">
    <property type="protein sequence ID" value="AAK79136.1"/>
    <property type="molecule type" value="Genomic_DNA"/>
</dbReference>
<gene>
    <name evidence="1" type="ordered locus">CA_C1164</name>
</gene>
<dbReference type="RefSeq" id="WP_010964477.1">
    <property type="nucleotide sequence ID" value="NC_003030.1"/>
</dbReference>
<keyword evidence="2" id="KW-1185">Reference proteome</keyword>
<reference evidence="1 2" key="1">
    <citation type="journal article" date="2001" name="J. Bacteriol.">
        <title>Genome sequence and comparative analysis of the solvent-producing bacterium Clostridium acetobutylicum.</title>
        <authorList>
            <person name="Nolling J."/>
            <person name="Breton G."/>
            <person name="Omelchenko M.V."/>
            <person name="Makarova K.S."/>
            <person name="Zeng Q."/>
            <person name="Gibson R."/>
            <person name="Lee H.M."/>
            <person name="Dubois J."/>
            <person name="Qiu D."/>
            <person name="Hitti J."/>
            <person name="Wolf Y.I."/>
            <person name="Tatusov R.L."/>
            <person name="Sabathe F."/>
            <person name="Doucette-Stamm L."/>
            <person name="Soucaille P."/>
            <person name="Daly M.J."/>
            <person name="Bennett G.N."/>
            <person name="Koonin E.V."/>
            <person name="Smith D.R."/>
        </authorList>
    </citation>
    <scope>NUCLEOTIDE SEQUENCE [LARGE SCALE GENOMIC DNA]</scope>
    <source>
        <strain evidence="2">ATCC 824 / DSM 792 / JCM 1419 / LMG 5710 / VKM B-1787</strain>
    </source>
</reference>
<organism evidence="1 2">
    <name type="scientific">Clostridium acetobutylicum (strain ATCC 824 / DSM 792 / JCM 1419 / IAM 19013 / LMG 5710 / NBRC 13948 / NRRL B-527 / VKM B-1787 / 2291 / W)</name>
    <dbReference type="NCBI Taxonomy" id="272562"/>
    <lineage>
        <taxon>Bacteria</taxon>
        <taxon>Bacillati</taxon>
        <taxon>Bacillota</taxon>
        <taxon>Clostridia</taxon>
        <taxon>Eubacteriales</taxon>
        <taxon>Clostridiaceae</taxon>
        <taxon>Clostridium</taxon>
    </lineage>
</organism>
<dbReference type="HOGENOM" id="CLU_3133913_0_0_9"/>
<sequence length="61" mass="7364">MKKQHQRQYIKWMIKNLTKKALEVLGRKTYLSGICRSAFYWSAVRNNNSEEVYFDSSKLFK</sequence>
<dbReference type="PIR" id="E97043">
    <property type="entry name" value="E97043"/>
</dbReference>
<evidence type="ECO:0000313" key="1">
    <source>
        <dbReference type="EMBL" id="AAK79136.1"/>
    </source>
</evidence>
<name>Q97JV9_CLOAB</name>
<evidence type="ECO:0000313" key="2">
    <source>
        <dbReference type="Proteomes" id="UP000000814"/>
    </source>
</evidence>
<protein>
    <submittedName>
        <fullName evidence="1">Uncharacterized protein</fullName>
    </submittedName>
</protein>